<dbReference type="EMBL" id="DVHF01000114">
    <property type="protein sequence ID" value="HIR57903.1"/>
    <property type="molecule type" value="Genomic_DNA"/>
</dbReference>
<feature type="compositionally biased region" description="Basic and acidic residues" evidence="1">
    <location>
        <begin position="225"/>
        <end position="241"/>
    </location>
</feature>
<organism evidence="2 3">
    <name type="scientific">Candidatus Gallacutalibacter pullicola</name>
    <dbReference type="NCBI Taxonomy" id="2840830"/>
    <lineage>
        <taxon>Bacteria</taxon>
        <taxon>Bacillati</taxon>
        <taxon>Bacillota</taxon>
        <taxon>Clostridia</taxon>
        <taxon>Eubacteriales</taxon>
        <taxon>Candidatus Gallacutalibacter</taxon>
    </lineage>
</organism>
<dbReference type="Pfam" id="PF18960">
    <property type="entry name" value="DUF5702"/>
    <property type="match status" value="1"/>
</dbReference>
<reference evidence="2" key="2">
    <citation type="journal article" date="2021" name="PeerJ">
        <title>Extensive microbial diversity within the chicken gut microbiome revealed by metagenomics and culture.</title>
        <authorList>
            <person name="Gilroy R."/>
            <person name="Ravi A."/>
            <person name="Getino M."/>
            <person name="Pursley I."/>
            <person name="Horton D.L."/>
            <person name="Alikhan N.F."/>
            <person name="Baker D."/>
            <person name="Gharbi K."/>
            <person name="Hall N."/>
            <person name="Watson M."/>
            <person name="Adriaenssens E.M."/>
            <person name="Foster-Nyarko E."/>
            <person name="Jarju S."/>
            <person name="Secka A."/>
            <person name="Antonio M."/>
            <person name="Oren A."/>
            <person name="Chaudhuri R.R."/>
            <person name="La Ragione R."/>
            <person name="Hildebrand F."/>
            <person name="Pallen M.J."/>
        </authorList>
    </citation>
    <scope>NUCLEOTIDE SEQUENCE</scope>
    <source>
        <strain evidence="2">ChiSjej1B19-7085</strain>
    </source>
</reference>
<name>A0A9D1DRX5_9FIRM</name>
<accession>A0A9D1DRX5</accession>
<evidence type="ECO:0000313" key="2">
    <source>
        <dbReference type="EMBL" id="HIR57903.1"/>
    </source>
</evidence>
<sequence>MKKRKKKWIRGTRGAISLILALLMLPFYSLAAVLVEAGRYQSAVRTLDEALSVSAYSVLSDYDSYLKDRFGLLAVSQDGDLSGSARSYLDRMQLTDLAAVNLSSLEAQGMYPLADITVLRRQVMEYSKLSVPANLAVDALNINDLISKLEDATKMVPLLESLSAGCDTVGASADALIALEDLQKDAQKTKDAASAYHSAFSEWEGSVSALIDHLKTERPSANAQADEKEKKESEKAAKEWDDTREDLIKEAEKKQKKYQDEIEDLISAIDSLHSGISEVEAARVKLESSMVNFTSVAADSVVEMDKEEAVGDKEDLEDWEQAYKDAADNHSAMQGALQSANSGQEARLRECLDSFQASELQAASAQLQREKSAVSSYNCGSLNGDSGTPDPAVYHAAQVDSLADADAIAQALDEAEDDMNDSAPMDFINALIDVLESLFQTKTVIDPALNGKLDTSYYQSSYGGLPSAKDRSSAAHRLETGNSADEQKSMDFLAQIDPDYDPSDPYGTGSSFDTSLVEKIMRNVSDMLSAAKKIGGDAESLREFLEAIKDFVTSVVNLVSNTIAFMQQIVARVAELVGGAVYERLLLNGYLVYHIPNRTDYETGKSLAGMSYSQAGLSYDPGDVHFTYPGSDMVQIIQAIASGGGETQKSFDGAELEYILWGVNSEAANQAMHFSALYLMRLLLNLPGILTNKEVSSLAAAANVFAPIVYIVYIFAEPYIDTLFLVNGKSVPIVKMTPYLTVGGLDDLIGKATSLTIPDSVKSDLKTEAAKLTGADLTKSASPGSKNPVKKYLKGLLDMDYSQQTLIMMCLFGSERLYLNRLADIIQTESTAYREKNRSLSQSAGGISGRFDIDESYTALRVEASGSMVQLLPVPSLSTNSMFETTRLIYRGY</sequence>
<dbReference type="Proteomes" id="UP000886785">
    <property type="component" value="Unassembled WGS sequence"/>
</dbReference>
<evidence type="ECO:0000256" key="1">
    <source>
        <dbReference type="SAM" id="MobiDB-lite"/>
    </source>
</evidence>
<gene>
    <name evidence="2" type="ORF">IAA54_09550</name>
</gene>
<dbReference type="InterPro" id="IPR043756">
    <property type="entry name" value="DUF5702"/>
</dbReference>
<comment type="caution">
    <text evidence="2">The sequence shown here is derived from an EMBL/GenBank/DDBJ whole genome shotgun (WGS) entry which is preliminary data.</text>
</comment>
<dbReference type="AlphaFoldDB" id="A0A9D1DRX5"/>
<proteinExistence type="predicted"/>
<feature type="region of interest" description="Disordered" evidence="1">
    <location>
        <begin position="217"/>
        <end position="241"/>
    </location>
</feature>
<evidence type="ECO:0000313" key="3">
    <source>
        <dbReference type="Proteomes" id="UP000886785"/>
    </source>
</evidence>
<reference evidence="2" key="1">
    <citation type="submission" date="2020-10" db="EMBL/GenBank/DDBJ databases">
        <authorList>
            <person name="Gilroy R."/>
        </authorList>
    </citation>
    <scope>NUCLEOTIDE SEQUENCE</scope>
    <source>
        <strain evidence="2">ChiSjej1B19-7085</strain>
    </source>
</reference>
<protein>
    <submittedName>
        <fullName evidence="2">Uncharacterized protein</fullName>
    </submittedName>
</protein>